<organism evidence="3 4">
    <name type="scientific">Phytohabitans rumicis</name>
    <dbReference type="NCBI Taxonomy" id="1076125"/>
    <lineage>
        <taxon>Bacteria</taxon>
        <taxon>Bacillati</taxon>
        <taxon>Actinomycetota</taxon>
        <taxon>Actinomycetes</taxon>
        <taxon>Micromonosporales</taxon>
        <taxon>Micromonosporaceae</taxon>
    </lineage>
</organism>
<proteinExistence type="predicted"/>
<dbReference type="RefSeq" id="WP_246278813.1">
    <property type="nucleotide sequence ID" value="NZ_BAABJB010000037.1"/>
</dbReference>
<feature type="domain" description="Luciferase-like" evidence="2">
    <location>
        <begin position="4"/>
        <end position="322"/>
    </location>
</feature>
<sequence>MTVRLGMTLGYSGGFTEAVDELVEHEAAGLDMVVVPEAYSFDAVSQLGFVAARTDQLLIASGIMQLYTRTPTLTAMTAAGLDYVSGGRFSLGLGTSGPQVIEGFHGVPYDAPLGRTREVVEICRRVWRRETLTFEGRHYRVPLPPGEGTGLGKPLKIINTPVRSRIPVFLGAVGPKSVALAAEIAEGWHTLFFDPDLASTVWGAALADGLAKRDPALGPLDVLASAPFAITDDPDPLLVRHRAQLALYIGGMGARSRNFSNALVRRYGYEREATLIQDLYLSGRKVEAIGAVPEPLVRATSLVGPKEYVRERLAAYAAAGVTTLLASPLAPTREERVRAIGALRGLLDEVPVASR</sequence>
<evidence type="ECO:0000256" key="1">
    <source>
        <dbReference type="ARBA" id="ARBA00023002"/>
    </source>
</evidence>
<keyword evidence="1" id="KW-0560">Oxidoreductase</keyword>
<dbReference type="Pfam" id="PF00296">
    <property type="entry name" value="Bac_luciferase"/>
    <property type="match status" value="1"/>
</dbReference>
<comment type="caution">
    <text evidence="3">The sequence shown here is derived from an EMBL/GenBank/DDBJ whole genome shotgun (WGS) entry which is preliminary data.</text>
</comment>
<evidence type="ECO:0000313" key="4">
    <source>
        <dbReference type="Proteomes" id="UP000482960"/>
    </source>
</evidence>
<dbReference type="InterPro" id="IPR050564">
    <property type="entry name" value="F420-G6PD/mer"/>
</dbReference>
<dbReference type="Gene3D" id="3.20.20.30">
    <property type="entry name" value="Luciferase-like domain"/>
    <property type="match status" value="1"/>
</dbReference>
<dbReference type="SUPFAM" id="SSF51679">
    <property type="entry name" value="Bacterial luciferase-like"/>
    <property type="match status" value="1"/>
</dbReference>
<reference evidence="3 4" key="1">
    <citation type="submission" date="2020-03" db="EMBL/GenBank/DDBJ databases">
        <title>Whole genome shotgun sequence of Phytohabitans rumicis NBRC 108638.</title>
        <authorList>
            <person name="Komaki H."/>
            <person name="Tamura T."/>
        </authorList>
    </citation>
    <scope>NUCLEOTIDE SEQUENCE [LARGE SCALE GENOMIC DNA]</scope>
    <source>
        <strain evidence="3 4">NBRC 108638</strain>
    </source>
</reference>
<protein>
    <submittedName>
        <fullName evidence="3">LLM class F420-dependent oxidoreductase</fullName>
    </submittedName>
</protein>
<dbReference type="PANTHER" id="PTHR43244:SF1">
    <property type="entry name" value="5,10-METHYLENETETRAHYDROMETHANOPTERIN REDUCTASE"/>
    <property type="match status" value="1"/>
</dbReference>
<dbReference type="CDD" id="cd01097">
    <property type="entry name" value="Tetrahydromethanopterin_reductase"/>
    <property type="match status" value="1"/>
</dbReference>
<reference evidence="3 4" key="2">
    <citation type="submission" date="2020-03" db="EMBL/GenBank/DDBJ databases">
        <authorList>
            <person name="Ichikawa N."/>
            <person name="Kimura A."/>
            <person name="Kitahashi Y."/>
            <person name="Uohara A."/>
        </authorList>
    </citation>
    <scope>NUCLEOTIDE SEQUENCE [LARGE SCALE GENOMIC DNA]</scope>
    <source>
        <strain evidence="3 4">NBRC 108638</strain>
    </source>
</reference>
<dbReference type="GO" id="GO:0016705">
    <property type="term" value="F:oxidoreductase activity, acting on paired donors, with incorporation or reduction of molecular oxygen"/>
    <property type="evidence" value="ECO:0007669"/>
    <property type="project" value="InterPro"/>
</dbReference>
<dbReference type="InterPro" id="IPR011251">
    <property type="entry name" value="Luciferase-like_dom"/>
</dbReference>
<gene>
    <name evidence="3" type="ORF">Prum_100180</name>
</gene>
<keyword evidence="4" id="KW-1185">Reference proteome</keyword>
<name>A0A6V8LQ40_9ACTN</name>
<dbReference type="InterPro" id="IPR036661">
    <property type="entry name" value="Luciferase-like_sf"/>
</dbReference>
<dbReference type="Proteomes" id="UP000482960">
    <property type="component" value="Unassembled WGS sequence"/>
</dbReference>
<dbReference type="PANTHER" id="PTHR43244">
    <property type="match status" value="1"/>
</dbReference>
<dbReference type="InterPro" id="IPR019951">
    <property type="entry name" value="F420_OxRdatse_Rv3520c_pred"/>
</dbReference>
<dbReference type="NCBIfam" id="TIGR03559">
    <property type="entry name" value="F420_Rv3520c"/>
    <property type="match status" value="1"/>
</dbReference>
<dbReference type="AlphaFoldDB" id="A0A6V8LQ40"/>
<evidence type="ECO:0000259" key="2">
    <source>
        <dbReference type="Pfam" id="PF00296"/>
    </source>
</evidence>
<dbReference type="EMBL" id="BLPG01000002">
    <property type="protein sequence ID" value="GFJ96376.1"/>
    <property type="molecule type" value="Genomic_DNA"/>
</dbReference>
<accession>A0A6V8LQ40</accession>
<evidence type="ECO:0000313" key="3">
    <source>
        <dbReference type="EMBL" id="GFJ96376.1"/>
    </source>
</evidence>